<sequence>MQCIVCIFVFSFQIIIGLSLYERIWELVKLEEPFHIQEHTFILTSYGIQSLTIIMLILGSITGNSYYILPWLVCTTPLFFFATIYAIFYATKEEISQILLNFIAVGVVWSTWYIVVKFHLENRNPDN</sequence>
<keyword evidence="1" id="KW-1133">Transmembrane helix</keyword>
<feature type="transmembrane region" description="Helical" evidence="1">
    <location>
        <begin position="41"/>
        <end position="61"/>
    </location>
</feature>
<feature type="transmembrane region" description="Helical" evidence="1">
    <location>
        <begin position="95"/>
        <end position="115"/>
    </location>
</feature>
<keyword evidence="1" id="KW-0472">Membrane</keyword>
<evidence type="ECO:0000256" key="1">
    <source>
        <dbReference type="SAM" id="Phobius"/>
    </source>
</evidence>
<organism evidence="2 3">
    <name type="scientific">Rhamnusium bicolor</name>
    <dbReference type="NCBI Taxonomy" id="1586634"/>
    <lineage>
        <taxon>Eukaryota</taxon>
        <taxon>Metazoa</taxon>
        <taxon>Ecdysozoa</taxon>
        <taxon>Arthropoda</taxon>
        <taxon>Hexapoda</taxon>
        <taxon>Insecta</taxon>
        <taxon>Pterygota</taxon>
        <taxon>Neoptera</taxon>
        <taxon>Endopterygota</taxon>
        <taxon>Coleoptera</taxon>
        <taxon>Polyphaga</taxon>
        <taxon>Cucujiformia</taxon>
        <taxon>Chrysomeloidea</taxon>
        <taxon>Cerambycidae</taxon>
        <taxon>Lepturinae</taxon>
        <taxon>Rhagiini</taxon>
        <taxon>Rhamnusium</taxon>
    </lineage>
</organism>
<dbReference type="Proteomes" id="UP001162156">
    <property type="component" value="Unassembled WGS sequence"/>
</dbReference>
<proteinExistence type="predicted"/>
<comment type="caution">
    <text evidence="2">The sequence shown here is derived from an EMBL/GenBank/DDBJ whole genome shotgun (WGS) entry which is preliminary data.</text>
</comment>
<accession>A0AAV8WLJ6</accession>
<evidence type="ECO:0000313" key="2">
    <source>
        <dbReference type="EMBL" id="KAJ8927105.1"/>
    </source>
</evidence>
<keyword evidence="3" id="KW-1185">Reference proteome</keyword>
<gene>
    <name evidence="2" type="ORF">NQ314_020378</name>
</gene>
<feature type="transmembrane region" description="Helical" evidence="1">
    <location>
        <begin position="68"/>
        <end position="89"/>
    </location>
</feature>
<name>A0AAV8WLJ6_9CUCU</name>
<dbReference type="EMBL" id="JANEYF010005719">
    <property type="protein sequence ID" value="KAJ8927105.1"/>
    <property type="molecule type" value="Genomic_DNA"/>
</dbReference>
<reference evidence="2" key="1">
    <citation type="journal article" date="2023" name="Insect Mol. Biol.">
        <title>Genome sequencing provides insights into the evolution of gene families encoding plant cell wall-degrading enzymes in longhorned beetles.</title>
        <authorList>
            <person name="Shin N.R."/>
            <person name="Okamura Y."/>
            <person name="Kirsch R."/>
            <person name="Pauchet Y."/>
        </authorList>
    </citation>
    <scope>NUCLEOTIDE SEQUENCE</scope>
    <source>
        <strain evidence="2">RBIC_L_NR</strain>
    </source>
</reference>
<evidence type="ECO:0000313" key="3">
    <source>
        <dbReference type="Proteomes" id="UP001162156"/>
    </source>
</evidence>
<protein>
    <submittedName>
        <fullName evidence="2">Uncharacterized protein</fullName>
    </submittedName>
</protein>
<dbReference type="AlphaFoldDB" id="A0AAV8WLJ6"/>
<keyword evidence="1" id="KW-0812">Transmembrane</keyword>